<comment type="similarity">
    <text evidence="1">Belongs to the Iojap/RsfS family.</text>
</comment>
<evidence type="ECO:0008006" key="3">
    <source>
        <dbReference type="Google" id="ProtNLM"/>
    </source>
</evidence>
<dbReference type="GO" id="GO:0017148">
    <property type="term" value="P:negative regulation of translation"/>
    <property type="evidence" value="ECO:0007669"/>
    <property type="project" value="TreeGrafter"/>
</dbReference>
<dbReference type="SUPFAM" id="SSF81301">
    <property type="entry name" value="Nucleotidyltransferase"/>
    <property type="match status" value="1"/>
</dbReference>
<organism evidence="2">
    <name type="scientific">marine metagenome</name>
    <dbReference type="NCBI Taxonomy" id="408172"/>
    <lineage>
        <taxon>unclassified sequences</taxon>
        <taxon>metagenomes</taxon>
        <taxon>ecological metagenomes</taxon>
    </lineage>
</organism>
<dbReference type="PANTHER" id="PTHR21043">
    <property type="entry name" value="IOJAP SUPERFAMILY ORTHOLOG"/>
    <property type="match status" value="1"/>
</dbReference>
<dbReference type="InterPro" id="IPR043519">
    <property type="entry name" value="NT_sf"/>
</dbReference>
<reference evidence="2" key="1">
    <citation type="submission" date="2018-05" db="EMBL/GenBank/DDBJ databases">
        <authorList>
            <person name="Lanie J.A."/>
            <person name="Ng W.-L."/>
            <person name="Kazmierczak K.M."/>
            <person name="Andrzejewski T.M."/>
            <person name="Davidsen T.M."/>
            <person name="Wayne K.J."/>
            <person name="Tettelin H."/>
            <person name="Glass J.I."/>
            <person name="Rusch D."/>
            <person name="Podicherti R."/>
            <person name="Tsui H.-C.T."/>
            <person name="Winkler M.E."/>
        </authorList>
    </citation>
    <scope>NUCLEOTIDE SEQUENCE</scope>
</reference>
<dbReference type="GO" id="GO:0043023">
    <property type="term" value="F:ribosomal large subunit binding"/>
    <property type="evidence" value="ECO:0007669"/>
    <property type="project" value="TreeGrafter"/>
</dbReference>
<proteinExistence type="inferred from homology"/>
<name>A0A381NQR4_9ZZZZ</name>
<dbReference type="PANTHER" id="PTHR21043:SF0">
    <property type="entry name" value="MITOCHONDRIAL ASSEMBLY OF RIBOSOMAL LARGE SUBUNIT PROTEIN 1"/>
    <property type="match status" value="1"/>
</dbReference>
<sequence length="123" mass="14014">MVENKLPQTKLVQNIVSSIDEVKGIDVNLLDLRKINNTVCGFFVICTGTSNTHVAAITNSIKKNVSKTLKEKPYSMEGIENQEWVLMDYVDVVVHIFLKNVREFYDIENLWGDAKISEIKIKV</sequence>
<dbReference type="NCBIfam" id="TIGR00090">
    <property type="entry name" value="rsfS_iojap_ybeB"/>
    <property type="match status" value="1"/>
</dbReference>
<protein>
    <recommendedName>
        <fullName evidence="3">Ribosomal silencing factor RsfS</fullName>
    </recommendedName>
</protein>
<dbReference type="Pfam" id="PF02410">
    <property type="entry name" value="RsfS"/>
    <property type="match status" value="1"/>
</dbReference>
<dbReference type="Gene3D" id="3.30.460.10">
    <property type="entry name" value="Beta Polymerase, domain 2"/>
    <property type="match status" value="1"/>
</dbReference>
<accession>A0A381NQR4</accession>
<evidence type="ECO:0000313" key="2">
    <source>
        <dbReference type="EMBL" id="SUZ56877.1"/>
    </source>
</evidence>
<dbReference type="EMBL" id="UINC01000529">
    <property type="protein sequence ID" value="SUZ56877.1"/>
    <property type="molecule type" value="Genomic_DNA"/>
</dbReference>
<dbReference type="AlphaFoldDB" id="A0A381NQR4"/>
<dbReference type="HAMAP" id="MF_01477">
    <property type="entry name" value="Iojap_RsfS"/>
    <property type="match status" value="1"/>
</dbReference>
<evidence type="ECO:0000256" key="1">
    <source>
        <dbReference type="ARBA" id="ARBA00010574"/>
    </source>
</evidence>
<gene>
    <name evidence="2" type="ORF">METZ01_LOCUS9731</name>
</gene>
<dbReference type="GO" id="GO:0090071">
    <property type="term" value="P:negative regulation of ribosome biogenesis"/>
    <property type="evidence" value="ECO:0007669"/>
    <property type="project" value="TreeGrafter"/>
</dbReference>
<dbReference type="InterPro" id="IPR004394">
    <property type="entry name" value="Iojap/RsfS/C7orf30"/>
</dbReference>